<protein>
    <submittedName>
        <fullName evidence="2">Uncharacterized protein</fullName>
    </submittedName>
</protein>
<organism evidence="2 3">
    <name type="scientific">Catenulispora pinistramenti</name>
    <dbReference type="NCBI Taxonomy" id="2705254"/>
    <lineage>
        <taxon>Bacteria</taxon>
        <taxon>Bacillati</taxon>
        <taxon>Actinomycetota</taxon>
        <taxon>Actinomycetes</taxon>
        <taxon>Catenulisporales</taxon>
        <taxon>Catenulisporaceae</taxon>
        <taxon>Catenulispora</taxon>
    </lineage>
</organism>
<keyword evidence="3" id="KW-1185">Reference proteome</keyword>
<accession>A0ABS5L8N6</accession>
<proteinExistence type="predicted"/>
<sequence length="155" mass="16405">MVSVDGLLDAHEVAVRARIEELRVALADAERDLEHVVITRDTLRVVVAEGAAVVRAVKVAGGEVSDQVPVTVPGLEPVVVPLRGEGMDEQALPVGYRSMWLAARSAGEGVRAGDLARALGLPATNSAREGLRTKLKRLAARGWAVEAVPGVFRMV</sequence>
<evidence type="ECO:0000256" key="1">
    <source>
        <dbReference type="SAM" id="Coils"/>
    </source>
</evidence>
<dbReference type="EMBL" id="JAAFYZ010000468">
    <property type="protein sequence ID" value="MBS2554723.1"/>
    <property type="molecule type" value="Genomic_DNA"/>
</dbReference>
<name>A0ABS5L8N6_9ACTN</name>
<comment type="caution">
    <text evidence="2">The sequence shown here is derived from an EMBL/GenBank/DDBJ whole genome shotgun (WGS) entry which is preliminary data.</text>
</comment>
<dbReference type="Proteomes" id="UP000730482">
    <property type="component" value="Unassembled WGS sequence"/>
</dbReference>
<evidence type="ECO:0000313" key="2">
    <source>
        <dbReference type="EMBL" id="MBS2554723.1"/>
    </source>
</evidence>
<evidence type="ECO:0000313" key="3">
    <source>
        <dbReference type="Proteomes" id="UP000730482"/>
    </source>
</evidence>
<dbReference type="RefSeq" id="WP_212022404.1">
    <property type="nucleotide sequence ID" value="NZ_JAAFYZ010000468.1"/>
</dbReference>
<feature type="coiled-coil region" evidence="1">
    <location>
        <begin position="12"/>
        <end position="39"/>
    </location>
</feature>
<gene>
    <name evidence="2" type="ORF">KGQ19_48515</name>
</gene>
<reference evidence="2 3" key="1">
    <citation type="submission" date="2020-02" db="EMBL/GenBank/DDBJ databases">
        <title>Acidophilic actinobacteria isolated from forest soil.</title>
        <authorList>
            <person name="Golinska P."/>
        </authorList>
    </citation>
    <scope>NUCLEOTIDE SEQUENCE [LARGE SCALE GENOMIC DNA]</scope>
    <source>
        <strain evidence="2 3">NL8</strain>
    </source>
</reference>
<keyword evidence="1" id="KW-0175">Coiled coil</keyword>